<gene>
    <name evidence="2" type="ORF">GTZ93_00755</name>
</gene>
<evidence type="ECO:0000256" key="1">
    <source>
        <dbReference type="SAM" id="SignalP"/>
    </source>
</evidence>
<dbReference type="RefSeq" id="WP_139920637.1">
    <property type="nucleotide sequence ID" value="NZ_CBCSLE010000134.1"/>
</dbReference>
<dbReference type="Proteomes" id="UP000537825">
    <property type="component" value="Unassembled WGS sequence"/>
</dbReference>
<keyword evidence="1" id="KW-0732">Signal</keyword>
<comment type="caution">
    <text evidence="2">The sequence shown here is derived from an EMBL/GenBank/DDBJ whole genome shotgun (WGS) entry which is preliminary data.</text>
</comment>
<accession>A0A7X4Y456</accession>
<sequence length="130" mass="13834">MGRRAVRYAVGAVGLWLAALAVPGCTSTTSSKAEAGEAAVRRFFQALPSGDCAVLGPMLVTGQGVPPCEETVKDLREHGMGLVDVLDAKVDGRDPNAVVVRARVSQGGTERAEPFLFRVERQGDGWRLRL</sequence>
<evidence type="ECO:0008006" key="4">
    <source>
        <dbReference type="Google" id="ProtNLM"/>
    </source>
</evidence>
<keyword evidence="3" id="KW-1185">Reference proteome</keyword>
<reference evidence="2 3" key="1">
    <citation type="submission" date="2020-01" db="EMBL/GenBank/DDBJ databases">
        <title>The draft genome sequence of Corallococcus exiguus DSM 14696.</title>
        <authorList>
            <person name="Zhang X."/>
            <person name="Zhu H."/>
        </authorList>
    </citation>
    <scope>NUCLEOTIDE SEQUENCE [LARGE SCALE GENOMIC DNA]</scope>
    <source>
        <strain evidence="2 3">DSM 14696</strain>
    </source>
</reference>
<evidence type="ECO:0000313" key="3">
    <source>
        <dbReference type="Proteomes" id="UP000537825"/>
    </source>
</evidence>
<organism evidence="2 3">
    <name type="scientific">Corallococcus exiguus</name>
    <dbReference type="NCBI Taxonomy" id="83462"/>
    <lineage>
        <taxon>Bacteria</taxon>
        <taxon>Pseudomonadati</taxon>
        <taxon>Myxococcota</taxon>
        <taxon>Myxococcia</taxon>
        <taxon>Myxococcales</taxon>
        <taxon>Cystobacterineae</taxon>
        <taxon>Myxococcaceae</taxon>
        <taxon>Corallococcus</taxon>
    </lineage>
</organism>
<feature type="chain" id="PRO_5031079647" description="Lipoprotein" evidence="1">
    <location>
        <begin position="22"/>
        <end position="130"/>
    </location>
</feature>
<name>A0A7X4Y456_9BACT</name>
<feature type="signal peptide" evidence="1">
    <location>
        <begin position="1"/>
        <end position="21"/>
    </location>
</feature>
<dbReference type="AlphaFoldDB" id="A0A7X4Y456"/>
<protein>
    <recommendedName>
        <fullName evidence="4">Lipoprotein</fullName>
    </recommendedName>
</protein>
<proteinExistence type="predicted"/>
<evidence type="ECO:0000313" key="2">
    <source>
        <dbReference type="EMBL" id="NBC38343.1"/>
    </source>
</evidence>
<dbReference type="EMBL" id="JAAAPK010000001">
    <property type="protein sequence ID" value="NBC38343.1"/>
    <property type="molecule type" value="Genomic_DNA"/>
</dbReference>